<accession>A0A5J5CN51</accession>
<gene>
    <name evidence="1" type="ORF">FQN60_003381</name>
</gene>
<dbReference type="GO" id="GO:0005737">
    <property type="term" value="C:cytoplasm"/>
    <property type="evidence" value="ECO:0007669"/>
    <property type="project" value="TreeGrafter"/>
</dbReference>
<dbReference type="InterPro" id="IPR051228">
    <property type="entry name" value="NADPH_Oxidase/PX-Domain"/>
</dbReference>
<feature type="non-terminal residue" evidence="1">
    <location>
        <position position="110"/>
    </location>
</feature>
<dbReference type="EMBL" id="VOFY01000021">
    <property type="protein sequence ID" value="KAA8581800.1"/>
    <property type="molecule type" value="Genomic_DNA"/>
</dbReference>
<proteinExistence type="predicted"/>
<dbReference type="Gene3D" id="3.30.1520.10">
    <property type="entry name" value="Phox-like domain"/>
    <property type="match status" value="1"/>
</dbReference>
<dbReference type="Proteomes" id="UP000327493">
    <property type="component" value="Chromosome 21"/>
</dbReference>
<reference evidence="1 2" key="1">
    <citation type="submission" date="2019-08" db="EMBL/GenBank/DDBJ databases">
        <title>A chromosome-level genome assembly, high-density linkage maps, and genome scans reveal the genomic architecture of hybrid incompatibilities underlying speciation via character displacement in darters (Percidae: Etheostominae).</title>
        <authorList>
            <person name="Moran R.L."/>
            <person name="Catchen J.M."/>
            <person name="Fuller R.C."/>
        </authorList>
    </citation>
    <scope>NUCLEOTIDE SEQUENCE [LARGE SCALE GENOMIC DNA]</scope>
    <source>
        <strain evidence="1">EspeVRDwgs_2016</strain>
        <tissue evidence="1">Muscle</tissue>
    </source>
</reference>
<sequence length="110" mass="12401">MKFLESYCNKLLKCEQTVSQSSEVAQFFMPKDRDLQPDFTKNSIMIMLSEDLPDGEGGGDGTHQHAGNITHPFVTQTYRCVAAYETKDTKNRPFKVAVDEKLDVLIKDPA</sequence>
<name>A0A5J5CN51_9PERO</name>
<evidence type="ECO:0000313" key="2">
    <source>
        <dbReference type="Proteomes" id="UP000327493"/>
    </source>
</evidence>
<organism evidence="1 2">
    <name type="scientific">Etheostoma spectabile</name>
    <name type="common">orangethroat darter</name>
    <dbReference type="NCBI Taxonomy" id="54343"/>
    <lineage>
        <taxon>Eukaryota</taxon>
        <taxon>Metazoa</taxon>
        <taxon>Chordata</taxon>
        <taxon>Craniata</taxon>
        <taxon>Vertebrata</taxon>
        <taxon>Euteleostomi</taxon>
        <taxon>Actinopterygii</taxon>
        <taxon>Neopterygii</taxon>
        <taxon>Teleostei</taxon>
        <taxon>Neoteleostei</taxon>
        <taxon>Acanthomorphata</taxon>
        <taxon>Eupercaria</taxon>
        <taxon>Perciformes</taxon>
        <taxon>Percoidei</taxon>
        <taxon>Percidae</taxon>
        <taxon>Etheostomatinae</taxon>
        <taxon>Etheostoma</taxon>
    </lineage>
</organism>
<protein>
    <submittedName>
        <fullName evidence="1">Uncharacterized protein</fullName>
    </submittedName>
</protein>
<keyword evidence="2" id="KW-1185">Reference proteome</keyword>
<evidence type="ECO:0000313" key="1">
    <source>
        <dbReference type="EMBL" id="KAA8581800.1"/>
    </source>
</evidence>
<dbReference type="GO" id="GO:0035091">
    <property type="term" value="F:phosphatidylinositol binding"/>
    <property type="evidence" value="ECO:0007669"/>
    <property type="project" value="InterPro"/>
</dbReference>
<dbReference type="GO" id="GO:0042554">
    <property type="term" value="P:superoxide anion generation"/>
    <property type="evidence" value="ECO:0007669"/>
    <property type="project" value="TreeGrafter"/>
</dbReference>
<dbReference type="PANTHER" id="PTHR15706">
    <property type="entry name" value="SH3 MULTIPLE DOMAIN"/>
    <property type="match status" value="1"/>
</dbReference>
<dbReference type="AlphaFoldDB" id="A0A5J5CN51"/>
<dbReference type="Gene3D" id="2.30.30.40">
    <property type="entry name" value="SH3 Domains"/>
    <property type="match status" value="1"/>
</dbReference>
<dbReference type="GO" id="GO:0016176">
    <property type="term" value="F:superoxide-generating NADPH oxidase activator activity"/>
    <property type="evidence" value="ECO:0007669"/>
    <property type="project" value="TreeGrafter"/>
</dbReference>
<dbReference type="SUPFAM" id="SSF64268">
    <property type="entry name" value="PX domain"/>
    <property type="match status" value="1"/>
</dbReference>
<comment type="caution">
    <text evidence="1">The sequence shown here is derived from an EMBL/GenBank/DDBJ whole genome shotgun (WGS) entry which is preliminary data.</text>
</comment>
<dbReference type="InterPro" id="IPR036871">
    <property type="entry name" value="PX_dom_sf"/>
</dbReference>
<dbReference type="PANTHER" id="PTHR15706:SF10">
    <property type="entry name" value="NADPH OXIDASE ORGANIZER 1"/>
    <property type="match status" value="1"/>
</dbReference>